<accession>A0AAV5IX46</accession>
<organism evidence="3 4">
    <name type="scientific">Rubroshorea leprosula</name>
    <dbReference type="NCBI Taxonomy" id="152421"/>
    <lineage>
        <taxon>Eukaryota</taxon>
        <taxon>Viridiplantae</taxon>
        <taxon>Streptophyta</taxon>
        <taxon>Embryophyta</taxon>
        <taxon>Tracheophyta</taxon>
        <taxon>Spermatophyta</taxon>
        <taxon>Magnoliopsida</taxon>
        <taxon>eudicotyledons</taxon>
        <taxon>Gunneridae</taxon>
        <taxon>Pentapetalae</taxon>
        <taxon>rosids</taxon>
        <taxon>malvids</taxon>
        <taxon>Malvales</taxon>
        <taxon>Dipterocarpaceae</taxon>
        <taxon>Rubroshorea</taxon>
    </lineage>
</organism>
<feature type="transmembrane region" description="Helical" evidence="2">
    <location>
        <begin position="78"/>
        <end position="98"/>
    </location>
</feature>
<evidence type="ECO:0000256" key="2">
    <source>
        <dbReference type="SAM" id="Phobius"/>
    </source>
</evidence>
<evidence type="ECO:0000313" key="4">
    <source>
        <dbReference type="Proteomes" id="UP001054252"/>
    </source>
</evidence>
<name>A0AAV5IX46_9ROSI</name>
<comment type="caution">
    <text evidence="3">The sequence shown here is derived from an EMBL/GenBank/DDBJ whole genome shotgun (WGS) entry which is preliminary data.</text>
</comment>
<dbReference type="AlphaFoldDB" id="A0AAV5IX46"/>
<feature type="compositionally biased region" description="Basic and acidic residues" evidence="1">
    <location>
        <begin position="111"/>
        <end position="126"/>
    </location>
</feature>
<evidence type="ECO:0000256" key="1">
    <source>
        <dbReference type="SAM" id="MobiDB-lite"/>
    </source>
</evidence>
<keyword evidence="4" id="KW-1185">Reference proteome</keyword>
<feature type="region of interest" description="Disordered" evidence="1">
    <location>
        <begin position="27"/>
        <end position="56"/>
    </location>
</feature>
<keyword evidence="2" id="KW-1133">Transmembrane helix</keyword>
<feature type="compositionally biased region" description="Basic and acidic residues" evidence="1">
    <location>
        <begin position="32"/>
        <end position="47"/>
    </location>
</feature>
<gene>
    <name evidence="3" type="ORF">SLEP1_g16521</name>
</gene>
<keyword evidence="2" id="KW-0812">Transmembrane</keyword>
<dbReference type="Proteomes" id="UP001054252">
    <property type="component" value="Unassembled WGS sequence"/>
</dbReference>
<keyword evidence="2" id="KW-0472">Membrane</keyword>
<evidence type="ECO:0008006" key="5">
    <source>
        <dbReference type="Google" id="ProtNLM"/>
    </source>
</evidence>
<protein>
    <recommendedName>
        <fullName evidence="5">Transmembrane protein</fullName>
    </recommendedName>
</protein>
<feature type="region of interest" description="Disordered" evidence="1">
    <location>
        <begin position="109"/>
        <end position="137"/>
    </location>
</feature>
<sequence length="154" mass="16997">MLESICAPSFDDPLGSVGFWIRRPSFSSGESETTHARASRSDAHRDSPAGSEGLPPPDRVIAQHLGVWCYFFKDSATLGSFLLILVGARWFFLLFCLVQIRRPSFSSSESEATHARASRSDAHRDSPAGSEGLPPPNRVIAQHLGVWCYFFKGR</sequence>
<reference evidence="3 4" key="1">
    <citation type="journal article" date="2021" name="Commun. Biol.">
        <title>The genome of Shorea leprosula (Dipterocarpaceae) highlights the ecological relevance of drought in aseasonal tropical rainforests.</title>
        <authorList>
            <person name="Ng K.K.S."/>
            <person name="Kobayashi M.J."/>
            <person name="Fawcett J.A."/>
            <person name="Hatakeyama M."/>
            <person name="Paape T."/>
            <person name="Ng C.H."/>
            <person name="Ang C.C."/>
            <person name="Tnah L.H."/>
            <person name="Lee C.T."/>
            <person name="Nishiyama T."/>
            <person name="Sese J."/>
            <person name="O'Brien M.J."/>
            <person name="Copetti D."/>
            <person name="Mohd Noor M.I."/>
            <person name="Ong R.C."/>
            <person name="Putra M."/>
            <person name="Sireger I.Z."/>
            <person name="Indrioko S."/>
            <person name="Kosugi Y."/>
            <person name="Izuno A."/>
            <person name="Isagi Y."/>
            <person name="Lee S.L."/>
            <person name="Shimizu K.K."/>
        </authorList>
    </citation>
    <scope>NUCLEOTIDE SEQUENCE [LARGE SCALE GENOMIC DNA]</scope>
    <source>
        <strain evidence="3">214</strain>
    </source>
</reference>
<proteinExistence type="predicted"/>
<dbReference type="EMBL" id="BPVZ01000021">
    <property type="protein sequence ID" value="GKV04361.1"/>
    <property type="molecule type" value="Genomic_DNA"/>
</dbReference>
<evidence type="ECO:0000313" key="3">
    <source>
        <dbReference type="EMBL" id="GKV04361.1"/>
    </source>
</evidence>